<dbReference type="InterPro" id="IPR009057">
    <property type="entry name" value="Homeodomain-like_sf"/>
</dbReference>
<comment type="similarity">
    <text evidence="10">Belongs to the paired homeobox family. Unc-4 subfamily.</text>
</comment>
<feature type="region of interest" description="Disordered" evidence="13">
    <location>
        <begin position="109"/>
        <end position="132"/>
    </location>
</feature>
<evidence type="ECO:0000256" key="3">
    <source>
        <dbReference type="ARBA" id="ARBA00022782"/>
    </source>
</evidence>
<feature type="region of interest" description="Disordered" evidence="13">
    <location>
        <begin position="1"/>
        <end position="97"/>
    </location>
</feature>
<keyword evidence="5" id="KW-0805">Transcription regulation</keyword>
<keyword evidence="8" id="KW-0804">Transcription</keyword>
<gene>
    <name evidence="15" type="ORF">ODALV1_LOCUS18275</name>
</gene>
<keyword evidence="6 11" id="KW-0238">DNA-binding</keyword>
<keyword evidence="7 11" id="KW-0371">Homeobox</keyword>
<dbReference type="Gene3D" id="1.10.10.60">
    <property type="entry name" value="Homeodomain-like"/>
    <property type="match status" value="1"/>
</dbReference>
<evidence type="ECO:0000313" key="15">
    <source>
        <dbReference type="EMBL" id="CAL8118778.1"/>
    </source>
</evidence>
<feature type="DNA-binding region" description="Homeobox" evidence="11">
    <location>
        <begin position="254"/>
        <end position="313"/>
    </location>
</feature>
<dbReference type="SMART" id="SM00389">
    <property type="entry name" value="HOX"/>
    <property type="match status" value="1"/>
</dbReference>
<feature type="region of interest" description="Disordered" evidence="13">
    <location>
        <begin position="230"/>
        <end position="258"/>
    </location>
</feature>
<evidence type="ECO:0000259" key="14">
    <source>
        <dbReference type="PROSITE" id="PS50071"/>
    </source>
</evidence>
<dbReference type="SUPFAM" id="SSF46689">
    <property type="entry name" value="Homeodomain-like"/>
    <property type="match status" value="1"/>
</dbReference>
<dbReference type="Proteomes" id="UP001642540">
    <property type="component" value="Unassembled WGS sequence"/>
</dbReference>
<reference evidence="15 16" key="1">
    <citation type="submission" date="2024-08" db="EMBL/GenBank/DDBJ databases">
        <authorList>
            <person name="Cucini C."/>
            <person name="Frati F."/>
        </authorList>
    </citation>
    <scope>NUCLEOTIDE SEQUENCE [LARGE SCALE GENOMIC DNA]</scope>
</reference>
<keyword evidence="9 11" id="KW-0539">Nucleus</keyword>
<dbReference type="Pfam" id="PF00046">
    <property type="entry name" value="Homeodomain"/>
    <property type="match status" value="1"/>
</dbReference>
<organism evidence="15 16">
    <name type="scientific">Orchesella dallaii</name>
    <dbReference type="NCBI Taxonomy" id="48710"/>
    <lineage>
        <taxon>Eukaryota</taxon>
        <taxon>Metazoa</taxon>
        <taxon>Ecdysozoa</taxon>
        <taxon>Arthropoda</taxon>
        <taxon>Hexapoda</taxon>
        <taxon>Collembola</taxon>
        <taxon>Entomobryomorpha</taxon>
        <taxon>Entomobryoidea</taxon>
        <taxon>Orchesellidae</taxon>
        <taxon>Orchesellinae</taxon>
        <taxon>Orchesella</taxon>
    </lineage>
</organism>
<dbReference type="CDD" id="cd00086">
    <property type="entry name" value="homeodomain"/>
    <property type="match status" value="1"/>
</dbReference>
<dbReference type="PANTHER" id="PTHR46799">
    <property type="entry name" value="HOMEOBOX PROTEIN UNC-4 HOMOLOG"/>
    <property type="match status" value="1"/>
</dbReference>
<evidence type="ECO:0000313" key="16">
    <source>
        <dbReference type="Proteomes" id="UP001642540"/>
    </source>
</evidence>
<dbReference type="PANTHER" id="PTHR46799:SF1">
    <property type="entry name" value="HOMEOBOX PROTEIN UNC-4 HOMOLOG"/>
    <property type="match status" value="1"/>
</dbReference>
<keyword evidence="2" id="KW-0217">Developmental protein</keyword>
<dbReference type="InterPro" id="IPR017970">
    <property type="entry name" value="Homeobox_CS"/>
</dbReference>
<evidence type="ECO:0000256" key="13">
    <source>
        <dbReference type="SAM" id="MobiDB-lite"/>
    </source>
</evidence>
<evidence type="ECO:0000256" key="5">
    <source>
        <dbReference type="ARBA" id="ARBA00023015"/>
    </source>
</evidence>
<evidence type="ECO:0000256" key="10">
    <source>
        <dbReference type="ARBA" id="ARBA00038351"/>
    </source>
</evidence>
<evidence type="ECO:0000256" key="6">
    <source>
        <dbReference type="ARBA" id="ARBA00023125"/>
    </source>
</evidence>
<evidence type="ECO:0000256" key="9">
    <source>
        <dbReference type="ARBA" id="ARBA00023242"/>
    </source>
</evidence>
<feature type="compositionally biased region" description="Basic residues" evidence="13">
    <location>
        <begin position="38"/>
        <end position="48"/>
    </location>
</feature>
<evidence type="ECO:0000256" key="12">
    <source>
        <dbReference type="RuleBase" id="RU000682"/>
    </source>
</evidence>
<accession>A0ABP1R385</accession>
<feature type="compositionally biased region" description="Low complexity" evidence="13">
    <location>
        <begin position="65"/>
        <end position="90"/>
    </location>
</feature>
<feature type="compositionally biased region" description="Polar residues" evidence="13">
    <location>
        <begin position="175"/>
        <end position="185"/>
    </location>
</feature>
<feature type="domain" description="Homeobox" evidence="14">
    <location>
        <begin position="252"/>
        <end position="312"/>
    </location>
</feature>
<evidence type="ECO:0000256" key="1">
    <source>
        <dbReference type="ARBA" id="ARBA00004123"/>
    </source>
</evidence>
<evidence type="ECO:0000256" key="7">
    <source>
        <dbReference type="ARBA" id="ARBA00023155"/>
    </source>
</evidence>
<keyword evidence="3" id="KW-0221">Differentiation</keyword>
<name>A0ABP1R385_9HEXA</name>
<proteinExistence type="inferred from homology"/>
<dbReference type="EMBL" id="CAXLJM020000057">
    <property type="protein sequence ID" value="CAL8118778.1"/>
    <property type="molecule type" value="Genomic_DNA"/>
</dbReference>
<evidence type="ECO:0000256" key="8">
    <source>
        <dbReference type="ARBA" id="ARBA00023163"/>
    </source>
</evidence>
<feature type="region of interest" description="Disordered" evidence="13">
    <location>
        <begin position="155"/>
        <end position="185"/>
    </location>
</feature>
<feature type="compositionally biased region" description="Basic and acidic residues" evidence="13">
    <location>
        <begin position="239"/>
        <end position="252"/>
    </location>
</feature>
<dbReference type="PROSITE" id="PS50071">
    <property type="entry name" value="HOMEOBOX_2"/>
    <property type="match status" value="1"/>
</dbReference>
<protein>
    <recommendedName>
        <fullName evidence="14">Homeobox domain-containing protein</fullName>
    </recommendedName>
</protein>
<evidence type="ECO:0000256" key="11">
    <source>
        <dbReference type="PROSITE-ProRule" id="PRU00108"/>
    </source>
</evidence>
<comment type="caution">
    <text evidence="15">The sequence shown here is derived from an EMBL/GenBank/DDBJ whole genome shotgun (WGS) entry which is preliminary data.</text>
</comment>
<keyword evidence="16" id="KW-1185">Reference proteome</keyword>
<dbReference type="PROSITE" id="PS00027">
    <property type="entry name" value="HOMEOBOX_1"/>
    <property type="match status" value="1"/>
</dbReference>
<dbReference type="InterPro" id="IPR001356">
    <property type="entry name" value="HD"/>
</dbReference>
<evidence type="ECO:0000256" key="2">
    <source>
        <dbReference type="ARBA" id="ARBA00022473"/>
    </source>
</evidence>
<sequence length="463" mass="49663">MEGHSLDEHLFPDLDPTHCFNGHGMSPSPTSQQAQQQHPHHSHHHHHPGLLSMDPNGGASGGGTVVSAAGGNVVLSSPPPSQQQQQAAHHQQQHGDNGIDQKLFHHHQYQHPHHHGGHHGGLVGKHGTSQQGGASFHSIQVMLGLQQYQELSQIPMLPSSSPPRGDGASNGGQGHQVSLCPNNTPSSPINLAASFPFKTETGLMDPGNGGSNGYGGALPSMIGTAALQATQAQANANQPKKEKSKKSNDNGTKKKKTRTTFTAYQLEELERAFERAPYPDVFAREELAIRLRLSESRVQVWFQNRRAKWRKREPPRKSPGYVATNPGGSSMGFNNFASLHANLLPPQSDWAYGGGYAAQDTQSYMTAQPGSYANFASHQNHYASYATMFGASAATTSNTVPTADPMGNPAASFYANSAIASTEPAMNSHDGSPYKLDFNNIVDEKILSDPTHSGNESPTIKNE</sequence>
<evidence type="ECO:0000256" key="4">
    <source>
        <dbReference type="ARBA" id="ARBA00022902"/>
    </source>
</evidence>
<feature type="compositionally biased region" description="Low complexity" evidence="13">
    <location>
        <begin position="26"/>
        <end position="37"/>
    </location>
</feature>
<comment type="subcellular location">
    <subcellularLocation>
        <location evidence="1 11 12">Nucleus</location>
    </subcellularLocation>
</comment>
<feature type="compositionally biased region" description="Basic residues" evidence="13">
    <location>
        <begin position="109"/>
        <end position="118"/>
    </location>
</feature>
<keyword evidence="4" id="KW-0524">Neurogenesis</keyword>
<feature type="compositionally biased region" description="Basic and acidic residues" evidence="13">
    <location>
        <begin position="1"/>
        <end position="16"/>
    </location>
</feature>